<dbReference type="Proteomes" id="UP000829398">
    <property type="component" value="Chromosome 6"/>
</dbReference>
<organism evidence="1 2">
    <name type="scientific">Citrus sinensis</name>
    <name type="common">Sweet orange</name>
    <name type="synonym">Citrus aurantium var. sinensis</name>
    <dbReference type="NCBI Taxonomy" id="2711"/>
    <lineage>
        <taxon>Eukaryota</taxon>
        <taxon>Viridiplantae</taxon>
        <taxon>Streptophyta</taxon>
        <taxon>Embryophyta</taxon>
        <taxon>Tracheophyta</taxon>
        <taxon>Spermatophyta</taxon>
        <taxon>Magnoliopsida</taxon>
        <taxon>eudicotyledons</taxon>
        <taxon>Gunneridae</taxon>
        <taxon>Pentapetalae</taxon>
        <taxon>rosids</taxon>
        <taxon>malvids</taxon>
        <taxon>Sapindales</taxon>
        <taxon>Rutaceae</taxon>
        <taxon>Aurantioideae</taxon>
        <taxon>Citrus</taxon>
    </lineage>
</organism>
<comment type="caution">
    <text evidence="1">The sequence shown here is derived from an EMBL/GenBank/DDBJ whole genome shotgun (WGS) entry which is preliminary data.</text>
</comment>
<keyword evidence="2" id="KW-1185">Reference proteome</keyword>
<gene>
    <name evidence="1" type="ORF">KPL71_018133</name>
</gene>
<dbReference type="EMBL" id="CM039175">
    <property type="protein sequence ID" value="KAH9736532.1"/>
    <property type="molecule type" value="Genomic_DNA"/>
</dbReference>
<reference evidence="2" key="1">
    <citation type="journal article" date="2023" name="Hortic. Res.">
        <title>A chromosome-level phased genome enabling allele-level studies in sweet orange: a case study on citrus Huanglongbing tolerance.</title>
        <authorList>
            <person name="Wu B."/>
            <person name="Yu Q."/>
            <person name="Deng Z."/>
            <person name="Duan Y."/>
            <person name="Luo F."/>
            <person name="Gmitter F. Jr."/>
        </authorList>
    </citation>
    <scope>NUCLEOTIDE SEQUENCE [LARGE SCALE GENOMIC DNA]</scope>
    <source>
        <strain evidence="2">cv. Valencia</strain>
    </source>
</reference>
<proteinExistence type="predicted"/>
<name>A0ACB8JWG0_CITSI</name>
<sequence>MAEPDRSSPSTSSSAAAASSSSSFLYPSPSPAPEREEEQSHNHNNFDHEHHAHRFERPELDRQNVGVSHEGNFTRSDAASWTNVSDDTWPFIIVALTFWFFGNEGLRQWLFDPTFPNSTLSWNVIQGSGVIHQHIFTSSSYYVGLGNLNSEEVEVQLNLRLRAFLYNTSDAYYKCTFADGLCSLTVLFPNGNAIVLTSPKTEQDTSNDNWQVRVSYEPRWLSYVVGGMTMIMLAAFNFLNKFLCEREGGIGFQHGDVESARAPLLSHKDDDLSSWGSSYDSISTDEGNLEEFLTASSLEGKSLRDGEDSNNTRRLCAICFDAPRDCFFLPCGHCVACFKCGTRIAEVAGTCPVCRRKMKKICVSTLFIHRCFMLMNTRRREVRDEVKSSLQVE</sequence>
<evidence type="ECO:0000313" key="1">
    <source>
        <dbReference type="EMBL" id="KAH9736532.1"/>
    </source>
</evidence>
<evidence type="ECO:0000313" key="2">
    <source>
        <dbReference type="Proteomes" id="UP000829398"/>
    </source>
</evidence>
<protein>
    <submittedName>
        <fullName evidence="1">E3 ubiquitin-protein ligase APD2</fullName>
    </submittedName>
</protein>
<accession>A0ACB8JWG0</accession>